<sequence>METQSVWRRGHFLFDVHSGGHPFTNSPGTNERVSPDLLMPTSQGCTATTTTLALDHGLIYHNPTLPLESVSSSTASMTAIRRPFVRFAPFQNHYEHGLPMYQGGDFDSFFADKEREQPIFGGEHNEVFRICSSSMQQTTTTKTTDPHYYQLKTPEKRESSTDSSDDVNSHKRQKI</sequence>
<accession>A0A077WQI3</accession>
<proteinExistence type="predicted"/>
<dbReference type="AlphaFoldDB" id="A0A077WQI3"/>
<gene>
    <name evidence="2" type="ORF">LRAMOSA02538</name>
</gene>
<evidence type="ECO:0000256" key="1">
    <source>
        <dbReference type="SAM" id="MobiDB-lite"/>
    </source>
</evidence>
<dbReference type="OrthoDB" id="2252698at2759"/>
<feature type="region of interest" description="Disordered" evidence="1">
    <location>
        <begin position="135"/>
        <end position="175"/>
    </location>
</feature>
<dbReference type="EMBL" id="LK023335">
    <property type="protein sequence ID" value="CDS09861.1"/>
    <property type="molecule type" value="Genomic_DNA"/>
</dbReference>
<name>A0A077WQI3_9FUNG</name>
<organism evidence="2">
    <name type="scientific">Lichtheimia ramosa</name>
    <dbReference type="NCBI Taxonomy" id="688394"/>
    <lineage>
        <taxon>Eukaryota</taxon>
        <taxon>Fungi</taxon>
        <taxon>Fungi incertae sedis</taxon>
        <taxon>Mucoromycota</taxon>
        <taxon>Mucoromycotina</taxon>
        <taxon>Mucoromycetes</taxon>
        <taxon>Mucorales</taxon>
        <taxon>Lichtheimiaceae</taxon>
        <taxon>Lichtheimia</taxon>
    </lineage>
</organism>
<evidence type="ECO:0000313" key="2">
    <source>
        <dbReference type="EMBL" id="CDS09861.1"/>
    </source>
</evidence>
<protein>
    <submittedName>
        <fullName evidence="2">Uncharacterized protein</fullName>
    </submittedName>
</protein>
<reference evidence="2" key="1">
    <citation type="journal article" date="2014" name="Genome Announc.">
        <title>De novo whole-genome sequence and genome annotation of Lichtheimia ramosa.</title>
        <authorList>
            <person name="Linde J."/>
            <person name="Schwartze V."/>
            <person name="Binder U."/>
            <person name="Lass-Florl C."/>
            <person name="Voigt K."/>
            <person name="Horn F."/>
        </authorList>
    </citation>
    <scope>NUCLEOTIDE SEQUENCE</scope>
    <source>
        <strain evidence="2">JMRC FSU:6197</strain>
    </source>
</reference>